<dbReference type="PIRSF" id="PIRSF016599">
    <property type="entry name" value="Xaa-His_dipept"/>
    <property type="match status" value="1"/>
</dbReference>
<dbReference type="PANTHER" id="PTHR43501:SF1">
    <property type="entry name" value="CYTOSOL NON-SPECIFIC DIPEPTIDASE"/>
    <property type="match status" value="1"/>
</dbReference>
<dbReference type="PANTHER" id="PTHR43501">
    <property type="entry name" value="CYTOSOL NON-SPECIFIC DIPEPTIDASE"/>
    <property type="match status" value="1"/>
</dbReference>
<sequence length="482" mass="52829">MSVLNKLQPEGVFAIFEQLCAIPHGSRNTKAISDFCVKFAEQRGLRYIQDENNNVIIFAPASAGMEHAQPVILQGHLDMVCEKTPDCDLDMEKQGLRLQTDGEWVWADQTTLGGDDGIAVAYALAILDDASIQHPPLEVILTVDEEIGMLGAASIDLGQIGGRRLLNIDSEEEGVLLTSCAGGATVSCSIPMMWSVKKGLRVTVKIHGLRGGHSGTEIDKGRANANVLLGRFLNELDKEYPYALCTVDGGLKDNAIPRESTADMIISPDYLEELCAYAAKTQNAWREEFGENDPEIAVSVQEIGIDSHEVMFGDCRRNTLAVMSQLPNGVQAMSQEIEGLVQTSLNLGILKTDFRGVHMTFSVRSSINAEKDALMEQLADLMARYGGGAEINGEYPAWEYRKESKLRRIMTQVYTEQYGEAPKIQAIHAGLECGLLAGKLPDLDAISFGPDIEEIHTTRERLSIPSVQRTWNFILGVLKACK</sequence>
<dbReference type="NCBIfam" id="TIGR01893">
    <property type="entry name" value="aa-his-dipept"/>
    <property type="match status" value="1"/>
</dbReference>
<evidence type="ECO:0000259" key="1">
    <source>
        <dbReference type="Pfam" id="PF07687"/>
    </source>
</evidence>
<comment type="caution">
    <text evidence="2">The sequence shown here is derived from an EMBL/GenBank/DDBJ whole genome shotgun (WGS) entry which is preliminary data.</text>
</comment>
<accession>A0ABS6EVR5</accession>
<dbReference type="InterPro" id="IPR011650">
    <property type="entry name" value="Peptidase_M20_dimer"/>
</dbReference>
<proteinExistence type="predicted"/>
<protein>
    <submittedName>
        <fullName evidence="2">Aminoacyl-histidine dipeptidase</fullName>
    </submittedName>
</protein>
<dbReference type="InterPro" id="IPR002933">
    <property type="entry name" value="Peptidase_M20"/>
</dbReference>
<dbReference type="CDD" id="cd03890">
    <property type="entry name" value="M20_pepD"/>
    <property type="match status" value="1"/>
</dbReference>
<organism evidence="2 3">
    <name type="scientific">Butyricicoccus intestinisimiae</name>
    <dbReference type="NCBI Taxonomy" id="2841509"/>
    <lineage>
        <taxon>Bacteria</taxon>
        <taxon>Bacillati</taxon>
        <taxon>Bacillota</taxon>
        <taxon>Clostridia</taxon>
        <taxon>Eubacteriales</taxon>
        <taxon>Butyricicoccaceae</taxon>
        <taxon>Butyricicoccus</taxon>
    </lineage>
</organism>
<dbReference type="Proteomes" id="UP000783588">
    <property type="component" value="Unassembled WGS sequence"/>
</dbReference>
<evidence type="ECO:0000313" key="3">
    <source>
        <dbReference type="Proteomes" id="UP000783588"/>
    </source>
</evidence>
<gene>
    <name evidence="2" type="ORF">KQI75_10075</name>
</gene>
<keyword evidence="3" id="KW-1185">Reference proteome</keyword>
<evidence type="ECO:0000313" key="2">
    <source>
        <dbReference type="EMBL" id="MBU5490959.1"/>
    </source>
</evidence>
<name>A0ABS6EVR5_9FIRM</name>
<dbReference type="RefSeq" id="WP_216470673.1">
    <property type="nucleotide sequence ID" value="NZ_JAHLQI010000005.1"/>
</dbReference>
<dbReference type="Pfam" id="PF07687">
    <property type="entry name" value="M20_dimer"/>
    <property type="match status" value="1"/>
</dbReference>
<dbReference type="Pfam" id="PF01546">
    <property type="entry name" value="Peptidase_M20"/>
    <property type="match status" value="1"/>
</dbReference>
<dbReference type="InterPro" id="IPR001160">
    <property type="entry name" value="Peptidase_M20C"/>
</dbReference>
<reference evidence="2 3" key="1">
    <citation type="submission" date="2021-06" db="EMBL/GenBank/DDBJ databases">
        <authorList>
            <person name="Sun Q."/>
            <person name="Li D."/>
        </authorList>
    </citation>
    <scope>NUCLEOTIDE SEQUENCE [LARGE SCALE GENOMIC DNA]</scope>
    <source>
        <strain evidence="2 3">MSJd-7</strain>
    </source>
</reference>
<feature type="domain" description="Peptidase M20 dimerisation" evidence="1">
    <location>
        <begin position="207"/>
        <end position="274"/>
    </location>
</feature>
<dbReference type="EMBL" id="JAHLQI010000005">
    <property type="protein sequence ID" value="MBU5490959.1"/>
    <property type="molecule type" value="Genomic_DNA"/>
</dbReference>